<dbReference type="AlphaFoldDB" id="A0AAX1Q3D8"/>
<accession>A0AAX1Q3D8</accession>
<reference evidence="1 2" key="1">
    <citation type="submission" date="2016-03" db="EMBL/GenBank/DDBJ databases">
        <title>Comparison of Bacillus endophyticus and B. anthracis characteristics using whole genome sequence analysis and microbiological techniques.</title>
        <authorList>
            <person name="Lekota K.E."/>
            <person name="Mafofo J."/>
            <person name="Rees J."/>
            <person name="Muchadeyi F.C."/>
            <person name="Madoroba E."/>
            <person name="Van Heerden H."/>
        </authorList>
    </citation>
    <scope>NUCLEOTIDE SEQUENCE [LARGE SCALE GENOMIC DNA]</scope>
    <source>
        <strain evidence="1 2">3631_10C</strain>
    </source>
</reference>
<evidence type="ECO:0000313" key="1">
    <source>
        <dbReference type="EMBL" id="RAS72756.1"/>
    </source>
</evidence>
<dbReference type="Proteomes" id="UP000250174">
    <property type="component" value="Unassembled WGS sequence"/>
</dbReference>
<organism evidence="1 2">
    <name type="scientific">Priestia endophytica</name>
    <dbReference type="NCBI Taxonomy" id="135735"/>
    <lineage>
        <taxon>Bacteria</taxon>
        <taxon>Bacillati</taxon>
        <taxon>Bacillota</taxon>
        <taxon>Bacilli</taxon>
        <taxon>Bacillales</taxon>
        <taxon>Bacillaceae</taxon>
        <taxon>Priestia</taxon>
    </lineage>
</organism>
<comment type="caution">
    <text evidence="1">The sequence shown here is derived from an EMBL/GenBank/DDBJ whole genome shotgun (WGS) entry which is preliminary data.</text>
</comment>
<protein>
    <submittedName>
        <fullName evidence="1">Peptidase</fullName>
    </submittedName>
</protein>
<gene>
    <name evidence="1" type="ORF">A3864_21680</name>
</gene>
<dbReference type="RefSeq" id="WP_113765999.1">
    <property type="nucleotide sequence ID" value="NZ_LVYK01000058.1"/>
</dbReference>
<dbReference type="Pfam" id="PF08795">
    <property type="entry name" value="DUF1796"/>
    <property type="match status" value="1"/>
</dbReference>
<name>A0AAX1Q3D8_9BACI</name>
<dbReference type="EMBL" id="LVYK01000058">
    <property type="protein sequence ID" value="RAS72756.1"/>
    <property type="molecule type" value="Genomic_DNA"/>
</dbReference>
<dbReference type="InterPro" id="IPR014903">
    <property type="entry name" value="DUF1796"/>
</dbReference>
<proteinExistence type="predicted"/>
<evidence type="ECO:0000313" key="2">
    <source>
        <dbReference type="Proteomes" id="UP000250174"/>
    </source>
</evidence>
<sequence>MNLNDIKGNYDAIFSLGDLCLAALQLRKNNLRPFAGVLDWVASPSLSTVNYLLKHRFAGFMNLKNLKAISYISDLDILVMDEAHNLAFNHDFKTDKNTLSYLGGFPEVKEKYNRRILRFLEKVSTGKKILFIRTEGTLPEAIELEVILSKLVKHDFRVLIVNHSNVNNITELNWPLEKVCAIELPNHDKWFGNDHYWKMIFDGVHISY</sequence>